<evidence type="ECO:0000313" key="3">
    <source>
        <dbReference type="Proteomes" id="UP001154114"/>
    </source>
</evidence>
<dbReference type="AlphaFoldDB" id="A0A9N8PY51"/>
<proteinExistence type="predicted"/>
<sequence length="166" mass="19461">MEYVDNMDILEMANNNNEDLEMLNLTEKLDDTEKLKALEGEDEKVRMDIDIENGVIRKQRTQEYALNVYLNNHDAIRDPNFSYRSHVFTSKFICNCKDCIQYSFNKPLQCVDPYVIDMRYTHWVYYGLVAASKTESARTPTEPQCSRSQQAEDVDDDEPQAKRAKR</sequence>
<keyword evidence="3" id="KW-1185">Reference proteome</keyword>
<evidence type="ECO:0000313" key="2">
    <source>
        <dbReference type="EMBL" id="CAD0193986.1"/>
    </source>
</evidence>
<evidence type="ECO:0000256" key="1">
    <source>
        <dbReference type="SAM" id="MobiDB-lite"/>
    </source>
</evidence>
<accession>A0A9N8PY51</accession>
<organism evidence="2 3">
    <name type="scientific">Chrysodeixis includens</name>
    <name type="common">Soybean looper</name>
    <name type="synonym">Pseudoplusia includens</name>
    <dbReference type="NCBI Taxonomy" id="689277"/>
    <lineage>
        <taxon>Eukaryota</taxon>
        <taxon>Metazoa</taxon>
        <taxon>Ecdysozoa</taxon>
        <taxon>Arthropoda</taxon>
        <taxon>Hexapoda</taxon>
        <taxon>Insecta</taxon>
        <taxon>Pterygota</taxon>
        <taxon>Neoptera</taxon>
        <taxon>Endopterygota</taxon>
        <taxon>Lepidoptera</taxon>
        <taxon>Glossata</taxon>
        <taxon>Ditrysia</taxon>
        <taxon>Noctuoidea</taxon>
        <taxon>Noctuidae</taxon>
        <taxon>Plusiinae</taxon>
        <taxon>Chrysodeixis</taxon>
    </lineage>
</organism>
<reference evidence="2" key="1">
    <citation type="submission" date="2021-12" db="EMBL/GenBank/DDBJ databases">
        <authorList>
            <person name="King R."/>
        </authorList>
    </citation>
    <scope>NUCLEOTIDE SEQUENCE</scope>
</reference>
<dbReference type="OrthoDB" id="7078554at2759"/>
<gene>
    <name evidence="2" type="ORF">CINC_LOCUS282</name>
</gene>
<name>A0A9N8PY51_CHRIL</name>
<protein>
    <submittedName>
        <fullName evidence="2">Uncharacterized protein</fullName>
    </submittedName>
</protein>
<feature type="compositionally biased region" description="Polar residues" evidence="1">
    <location>
        <begin position="134"/>
        <end position="151"/>
    </location>
</feature>
<dbReference type="EMBL" id="LR824004">
    <property type="protein sequence ID" value="CAD0193986.1"/>
    <property type="molecule type" value="Genomic_DNA"/>
</dbReference>
<feature type="region of interest" description="Disordered" evidence="1">
    <location>
        <begin position="134"/>
        <end position="166"/>
    </location>
</feature>
<dbReference type="Proteomes" id="UP001154114">
    <property type="component" value="Chromosome 1"/>
</dbReference>